<dbReference type="OrthoDB" id="425619at2759"/>
<name>A0A4Y2CGC2_ARAVE</name>
<comment type="caution">
    <text evidence="2">The sequence shown here is derived from an EMBL/GenBank/DDBJ whole genome shotgun (WGS) entry which is preliminary data.</text>
</comment>
<evidence type="ECO:0000313" key="2">
    <source>
        <dbReference type="EMBL" id="GBM03360.1"/>
    </source>
</evidence>
<evidence type="ECO:0000256" key="1">
    <source>
        <dbReference type="SAM" id="MobiDB-lite"/>
    </source>
</evidence>
<sequence length="94" mass="11198">MNQEVWSRFSPDSESEEAQLVVPSDERKRVLEEFHDTPTIGHYIRYDARSGEFRISTQNSRFLSCLRPKIVFRHYFKTCCSPPKTWKTQKTIEL</sequence>
<dbReference type="EMBL" id="BGPR01000190">
    <property type="protein sequence ID" value="GBM03360.1"/>
    <property type="molecule type" value="Genomic_DNA"/>
</dbReference>
<organism evidence="2 3">
    <name type="scientific">Araneus ventricosus</name>
    <name type="common">Orbweaver spider</name>
    <name type="synonym">Epeira ventricosa</name>
    <dbReference type="NCBI Taxonomy" id="182803"/>
    <lineage>
        <taxon>Eukaryota</taxon>
        <taxon>Metazoa</taxon>
        <taxon>Ecdysozoa</taxon>
        <taxon>Arthropoda</taxon>
        <taxon>Chelicerata</taxon>
        <taxon>Arachnida</taxon>
        <taxon>Araneae</taxon>
        <taxon>Araneomorphae</taxon>
        <taxon>Entelegynae</taxon>
        <taxon>Araneoidea</taxon>
        <taxon>Araneidae</taxon>
        <taxon>Araneus</taxon>
    </lineage>
</organism>
<gene>
    <name evidence="2" type="ORF">AVEN_256904_1</name>
</gene>
<reference evidence="2 3" key="1">
    <citation type="journal article" date="2019" name="Sci. Rep.">
        <title>Orb-weaving spider Araneus ventricosus genome elucidates the spidroin gene catalogue.</title>
        <authorList>
            <person name="Kono N."/>
            <person name="Nakamura H."/>
            <person name="Ohtoshi R."/>
            <person name="Moran D.A.P."/>
            <person name="Shinohara A."/>
            <person name="Yoshida Y."/>
            <person name="Fujiwara M."/>
            <person name="Mori M."/>
            <person name="Tomita M."/>
            <person name="Arakawa K."/>
        </authorList>
    </citation>
    <scope>NUCLEOTIDE SEQUENCE [LARGE SCALE GENOMIC DNA]</scope>
</reference>
<keyword evidence="3" id="KW-1185">Reference proteome</keyword>
<feature type="region of interest" description="Disordered" evidence="1">
    <location>
        <begin position="1"/>
        <end position="24"/>
    </location>
</feature>
<dbReference type="AlphaFoldDB" id="A0A4Y2CGC2"/>
<dbReference type="Proteomes" id="UP000499080">
    <property type="component" value="Unassembled WGS sequence"/>
</dbReference>
<accession>A0A4Y2CGC2</accession>
<proteinExistence type="predicted"/>
<evidence type="ECO:0000313" key="3">
    <source>
        <dbReference type="Proteomes" id="UP000499080"/>
    </source>
</evidence>
<protein>
    <submittedName>
        <fullName evidence="2">Uncharacterized protein</fullName>
    </submittedName>
</protein>